<evidence type="ECO:0000313" key="2">
    <source>
        <dbReference type="Proteomes" id="UP001143910"/>
    </source>
</evidence>
<dbReference type="Proteomes" id="UP001143910">
    <property type="component" value="Unassembled WGS sequence"/>
</dbReference>
<evidence type="ECO:0000313" key="1">
    <source>
        <dbReference type="EMBL" id="KAJ2983599.1"/>
    </source>
</evidence>
<name>A0ACC1NXJ9_9HYPO</name>
<protein>
    <submittedName>
        <fullName evidence="1">Uncharacterized protein</fullName>
    </submittedName>
</protein>
<keyword evidence="2" id="KW-1185">Reference proteome</keyword>
<comment type="caution">
    <text evidence="1">The sequence shown here is derived from an EMBL/GenBank/DDBJ whole genome shotgun (WGS) entry which is preliminary data.</text>
</comment>
<sequence>MAQPTILLDLAETVSRAALTITRNQLTSVSKDGVNGASNGKAASTPLQETLEANTQLIQAANDLLILVMGPDNYLKSLSYGYHDITALAVVVEFDLANHVPLGSEISIKDLATASGAPYSRLERVLRLLFVRKIFFEPKPGYVAHTVVSERLSTDPELTAFLGHCTHEAFPAASRLIDSLRKYPDSEGPSQTGFNIAFGTEDPLFNFLVKNPDRFDRFNRGMAGLSKHGGRSLQSVIEIYPWDTLGSAVCVDLGGGNGHVSVALAEKYPKLSFIVQDLEVAVQAGRDALPDNLKGRVQFEAHDMFQDQTRQDVDVFYLRHILHDWPDDYAVEIIKKIVPALKKESKILVSDSVIPPPHHLHGLHEKFVRYLDMQMMVLHNARERTEEDFALIFNRADPRLQIRKVWRTGHDAGAGTLIEVGLD</sequence>
<dbReference type="EMBL" id="JANJQO010000023">
    <property type="protein sequence ID" value="KAJ2983599.1"/>
    <property type="molecule type" value="Genomic_DNA"/>
</dbReference>
<organism evidence="1 2">
    <name type="scientific">Zarea fungicola</name>
    <dbReference type="NCBI Taxonomy" id="93591"/>
    <lineage>
        <taxon>Eukaryota</taxon>
        <taxon>Fungi</taxon>
        <taxon>Dikarya</taxon>
        <taxon>Ascomycota</taxon>
        <taxon>Pezizomycotina</taxon>
        <taxon>Sordariomycetes</taxon>
        <taxon>Hypocreomycetidae</taxon>
        <taxon>Hypocreales</taxon>
        <taxon>Cordycipitaceae</taxon>
        <taxon>Zarea</taxon>
    </lineage>
</organism>
<proteinExistence type="predicted"/>
<reference evidence="1" key="1">
    <citation type="submission" date="2022-08" db="EMBL/GenBank/DDBJ databases">
        <title>Genome Sequence of Lecanicillium fungicola.</title>
        <authorList>
            <person name="Buettner E."/>
        </authorList>
    </citation>
    <scope>NUCLEOTIDE SEQUENCE</scope>
    <source>
        <strain evidence="1">Babe33</strain>
    </source>
</reference>
<gene>
    <name evidence="1" type="ORF">NQ176_g578</name>
</gene>
<accession>A0ACC1NXJ9</accession>